<evidence type="ECO:0000313" key="2">
    <source>
        <dbReference type="EMBL" id="KAF8451081.1"/>
    </source>
</evidence>
<comment type="caution">
    <text evidence="2">The sequence shown here is derived from an EMBL/GenBank/DDBJ whole genome shotgun (WGS) entry which is preliminary data.</text>
</comment>
<dbReference type="Proteomes" id="UP001194468">
    <property type="component" value="Unassembled WGS sequence"/>
</dbReference>
<name>A0AAD4C7N8_BOLED</name>
<dbReference type="AlphaFoldDB" id="A0AAD4C7N8"/>
<feature type="compositionally biased region" description="Basic and acidic residues" evidence="1">
    <location>
        <begin position="55"/>
        <end position="64"/>
    </location>
</feature>
<evidence type="ECO:0000313" key="3">
    <source>
        <dbReference type="Proteomes" id="UP001194468"/>
    </source>
</evidence>
<accession>A0AAD4C7N8</accession>
<organism evidence="2 3">
    <name type="scientific">Boletus edulis BED1</name>
    <dbReference type="NCBI Taxonomy" id="1328754"/>
    <lineage>
        <taxon>Eukaryota</taxon>
        <taxon>Fungi</taxon>
        <taxon>Dikarya</taxon>
        <taxon>Basidiomycota</taxon>
        <taxon>Agaricomycotina</taxon>
        <taxon>Agaricomycetes</taxon>
        <taxon>Agaricomycetidae</taxon>
        <taxon>Boletales</taxon>
        <taxon>Boletineae</taxon>
        <taxon>Boletaceae</taxon>
        <taxon>Boletoideae</taxon>
        <taxon>Boletus</taxon>
    </lineage>
</organism>
<dbReference type="EMBL" id="WHUW01000002">
    <property type="protein sequence ID" value="KAF8451081.1"/>
    <property type="molecule type" value="Genomic_DNA"/>
</dbReference>
<evidence type="ECO:0000256" key="1">
    <source>
        <dbReference type="SAM" id="MobiDB-lite"/>
    </source>
</evidence>
<gene>
    <name evidence="2" type="ORF">L210DRAFT_3522313</name>
</gene>
<proteinExistence type="predicted"/>
<reference evidence="2" key="1">
    <citation type="submission" date="2019-10" db="EMBL/GenBank/DDBJ databases">
        <authorList>
            <consortium name="DOE Joint Genome Institute"/>
            <person name="Kuo A."/>
            <person name="Miyauchi S."/>
            <person name="Kiss E."/>
            <person name="Drula E."/>
            <person name="Kohler A."/>
            <person name="Sanchez-Garcia M."/>
            <person name="Andreopoulos B."/>
            <person name="Barry K.W."/>
            <person name="Bonito G."/>
            <person name="Buee M."/>
            <person name="Carver A."/>
            <person name="Chen C."/>
            <person name="Cichocki N."/>
            <person name="Clum A."/>
            <person name="Culley D."/>
            <person name="Crous P.W."/>
            <person name="Fauchery L."/>
            <person name="Girlanda M."/>
            <person name="Hayes R."/>
            <person name="Keri Z."/>
            <person name="LaButti K."/>
            <person name="Lipzen A."/>
            <person name="Lombard V."/>
            <person name="Magnuson J."/>
            <person name="Maillard F."/>
            <person name="Morin E."/>
            <person name="Murat C."/>
            <person name="Nolan M."/>
            <person name="Ohm R."/>
            <person name="Pangilinan J."/>
            <person name="Pereira M."/>
            <person name="Perotto S."/>
            <person name="Peter M."/>
            <person name="Riley R."/>
            <person name="Sitrit Y."/>
            <person name="Stielow B."/>
            <person name="Szollosi G."/>
            <person name="Zifcakova L."/>
            <person name="Stursova M."/>
            <person name="Spatafora J.W."/>
            <person name="Tedersoo L."/>
            <person name="Vaario L.-M."/>
            <person name="Yamada A."/>
            <person name="Yan M."/>
            <person name="Wang P."/>
            <person name="Xu J."/>
            <person name="Bruns T."/>
            <person name="Baldrian P."/>
            <person name="Vilgalys R."/>
            <person name="Henrissat B."/>
            <person name="Grigoriev I.V."/>
            <person name="Hibbett D."/>
            <person name="Nagy L.G."/>
            <person name="Martin F.M."/>
        </authorList>
    </citation>
    <scope>NUCLEOTIDE SEQUENCE</scope>
    <source>
        <strain evidence="2">BED1</strain>
    </source>
</reference>
<sequence>MPSLQHAHLGRGDRCSFNFTGWFISHTFILCLPGSLLPLPAQPPGADKIAGGTRTRTEDTCMVG</sequence>
<feature type="region of interest" description="Disordered" evidence="1">
    <location>
        <begin position="44"/>
        <end position="64"/>
    </location>
</feature>
<reference evidence="2" key="2">
    <citation type="journal article" date="2020" name="Nat. Commun.">
        <title>Large-scale genome sequencing of mycorrhizal fungi provides insights into the early evolution of symbiotic traits.</title>
        <authorList>
            <person name="Miyauchi S."/>
            <person name="Kiss E."/>
            <person name="Kuo A."/>
            <person name="Drula E."/>
            <person name="Kohler A."/>
            <person name="Sanchez-Garcia M."/>
            <person name="Morin E."/>
            <person name="Andreopoulos B."/>
            <person name="Barry K.W."/>
            <person name="Bonito G."/>
            <person name="Buee M."/>
            <person name="Carver A."/>
            <person name="Chen C."/>
            <person name="Cichocki N."/>
            <person name="Clum A."/>
            <person name="Culley D."/>
            <person name="Crous P.W."/>
            <person name="Fauchery L."/>
            <person name="Girlanda M."/>
            <person name="Hayes R.D."/>
            <person name="Keri Z."/>
            <person name="LaButti K."/>
            <person name="Lipzen A."/>
            <person name="Lombard V."/>
            <person name="Magnuson J."/>
            <person name="Maillard F."/>
            <person name="Murat C."/>
            <person name="Nolan M."/>
            <person name="Ohm R.A."/>
            <person name="Pangilinan J."/>
            <person name="Pereira M.F."/>
            <person name="Perotto S."/>
            <person name="Peter M."/>
            <person name="Pfister S."/>
            <person name="Riley R."/>
            <person name="Sitrit Y."/>
            <person name="Stielow J.B."/>
            <person name="Szollosi G."/>
            <person name="Zifcakova L."/>
            <person name="Stursova M."/>
            <person name="Spatafora J.W."/>
            <person name="Tedersoo L."/>
            <person name="Vaario L.M."/>
            <person name="Yamada A."/>
            <person name="Yan M."/>
            <person name="Wang P."/>
            <person name="Xu J."/>
            <person name="Bruns T."/>
            <person name="Baldrian P."/>
            <person name="Vilgalys R."/>
            <person name="Dunand C."/>
            <person name="Henrissat B."/>
            <person name="Grigoriev I.V."/>
            <person name="Hibbett D."/>
            <person name="Nagy L.G."/>
            <person name="Martin F.M."/>
        </authorList>
    </citation>
    <scope>NUCLEOTIDE SEQUENCE</scope>
    <source>
        <strain evidence="2">BED1</strain>
    </source>
</reference>
<keyword evidence="3" id="KW-1185">Reference proteome</keyword>
<protein>
    <submittedName>
        <fullName evidence="2">Uncharacterized protein</fullName>
    </submittedName>
</protein>